<evidence type="ECO:0000259" key="3">
    <source>
        <dbReference type="Pfam" id="PF01926"/>
    </source>
</evidence>
<reference evidence="4" key="1">
    <citation type="journal article" date="2023" name="Mol. Phylogenet. Evol.">
        <title>Genome-scale phylogeny and comparative genomics of the fungal order Sordariales.</title>
        <authorList>
            <person name="Hensen N."/>
            <person name="Bonometti L."/>
            <person name="Westerberg I."/>
            <person name="Brannstrom I.O."/>
            <person name="Guillou S."/>
            <person name="Cros-Aarteil S."/>
            <person name="Calhoun S."/>
            <person name="Haridas S."/>
            <person name="Kuo A."/>
            <person name="Mondo S."/>
            <person name="Pangilinan J."/>
            <person name="Riley R."/>
            <person name="LaButti K."/>
            <person name="Andreopoulos B."/>
            <person name="Lipzen A."/>
            <person name="Chen C."/>
            <person name="Yan M."/>
            <person name="Daum C."/>
            <person name="Ng V."/>
            <person name="Clum A."/>
            <person name="Steindorff A."/>
            <person name="Ohm R.A."/>
            <person name="Martin F."/>
            <person name="Silar P."/>
            <person name="Natvig D.O."/>
            <person name="Lalanne C."/>
            <person name="Gautier V."/>
            <person name="Ament-Velasquez S.L."/>
            <person name="Kruys A."/>
            <person name="Hutchinson M.I."/>
            <person name="Powell A.J."/>
            <person name="Barry K."/>
            <person name="Miller A.N."/>
            <person name="Grigoriev I.V."/>
            <person name="Debuchy R."/>
            <person name="Gladieux P."/>
            <person name="Hiltunen Thoren M."/>
            <person name="Johannesson H."/>
        </authorList>
    </citation>
    <scope>NUCLEOTIDE SEQUENCE</scope>
    <source>
        <strain evidence="4">FGSC 1904</strain>
    </source>
</reference>
<dbReference type="AlphaFoldDB" id="A0AAE0UFJ1"/>
<evidence type="ECO:0000256" key="2">
    <source>
        <dbReference type="SAM" id="MobiDB-lite"/>
    </source>
</evidence>
<keyword evidence="5" id="KW-1185">Reference proteome</keyword>
<dbReference type="Proteomes" id="UP001281003">
    <property type="component" value="Unassembled WGS sequence"/>
</dbReference>
<dbReference type="InterPro" id="IPR006073">
    <property type="entry name" value="GTP-bd"/>
</dbReference>
<feature type="domain" description="G" evidence="3">
    <location>
        <begin position="22"/>
        <end position="87"/>
    </location>
</feature>
<sequence length="398" mass="45029">MSNTPMSPQTMKLSLRPTDVIVAVMGLTGSGKSTFISQCVGQNLGIIGHGLQGFTQEVSCHMFTYSESVNVYLVDTPGFDDTTLTDSDVLKAIATWMGDTYQNKIMLNGIIYLHRITDPRMQGSALKNLHIFRKLCGKDAFKNVTLATTMWEAVSLEDGERRERELLETPDFWKPMYQKDAVVARHYNNRQSAMAILERFMRKEPIVTSLQEEMVNGKKELVDTEAGMELNTEYRKIEERLKKDLEATMEGLRAALQEKDKETAAELERCRMEVNEKLNKVQMEREDLKVDLAKLLAATKLFRAMARSSNQAVNEMQQERNHNTSGDDLREHGKLSKEETTASAPRPQSYDPNGGYSNRTSSDQSSAAKIRTRPARKRDMVKAIFGRGPRVEVTEVDD</sequence>
<protein>
    <submittedName>
        <fullName evidence="4">P-loop containing nucleoside triphosphate hydrolase protein</fullName>
    </submittedName>
</protein>
<dbReference type="InterPro" id="IPR027417">
    <property type="entry name" value="P-loop_NTPase"/>
</dbReference>
<organism evidence="4 5">
    <name type="scientific">Sordaria brevicollis</name>
    <dbReference type="NCBI Taxonomy" id="83679"/>
    <lineage>
        <taxon>Eukaryota</taxon>
        <taxon>Fungi</taxon>
        <taxon>Dikarya</taxon>
        <taxon>Ascomycota</taxon>
        <taxon>Pezizomycotina</taxon>
        <taxon>Sordariomycetes</taxon>
        <taxon>Sordariomycetidae</taxon>
        <taxon>Sordariales</taxon>
        <taxon>Sordariaceae</taxon>
        <taxon>Sordaria</taxon>
    </lineage>
</organism>
<accession>A0AAE0UFJ1</accession>
<feature type="compositionally biased region" description="Basic and acidic residues" evidence="2">
    <location>
        <begin position="389"/>
        <end position="398"/>
    </location>
</feature>
<feature type="region of interest" description="Disordered" evidence="2">
    <location>
        <begin position="309"/>
        <end position="398"/>
    </location>
</feature>
<keyword evidence="1" id="KW-0175">Coiled coil</keyword>
<evidence type="ECO:0000313" key="4">
    <source>
        <dbReference type="EMBL" id="KAK3401544.1"/>
    </source>
</evidence>
<feature type="compositionally biased region" description="Polar residues" evidence="2">
    <location>
        <begin position="355"/>
        <end position="367"/>
    </location>
</feature>
<feature type="coiled-coil region" evidence="1">
    <location>
        <begin position="235"/>
        <end position="298"/>
    </location>
</feature>
<name>A0AAE0UFJ1_SORBR</name>
<reference evidence="4" key="2">
    <citation type="submission" date="2023-07" db="EMBL/GenBank/DDBJ databases">
        <authorList>
            <consortium name="Lawrence Berkeley National Laboratory"/>
            <person name="Haridas S."/>
            <person name="Hensen N."/>
            <person name="Bonometti L."/>
            <person name="Westerberg I."/>
            <person name="Brannstrom I.O."/>
            <person name="Guillou S."/>
            <person name="Cros-Aarteil S."/>
            <person name="Calhoun S."/>
            <person name="Kuo A."/>
            <person name="Mondo S."/>
            <person name="Pangilinan J."/>
            <person name="Riley R."/>
            <person name="LaButti K."/>
            <person name="Andreopoulos B."/>
            <person name="Lipzen A."/>
            <person name="Chen C."/>
            <person name="Yanf M."/>
            <person name="Daum C."/>
            <person name="Ng V."/>
            <person name="Clum A."/>
            <person name="Steindorff A."/>
            <person name="Ohm R."/>
            <person name="Martin F."/>
            <person name="Silar P."/>
            <person name="Natvig D."/>
            <person name="Lalanne C."/>
            <person name="Gautier V."/>
            <person name="Ament-velasquez S.L."/>
            <person name="Kruys A."/>
            <person name="Hutchinson M.I."/>
            <person name="Powell A.J."/>
            <person name="Barry K."/>
            <person name="Miller A.N."/>
            <person name="Grigoriev I.V."/>
            <person name="Debuchy R."/>
            <person name="Gladieux P."/>
            <person name="Thoren M.H."/>
            <person name="Johannesson H."/>
        </authorList>
    </citation>
    <scope>NUCLEOTIDE SEQUENCE</scope>
    <source>
        <strain evidence="4">FGSC 1904</strain>
    </source>
</reference>
<keyword evidence="4" id="KW-0378">Hydrolase</keyword>
<dbReference type="CDD" id="cd00882">
    <property type="entry name" value="Ras_like_GTPase"/>
    <property type="match status" value="1"/>
</dbReference>
<evidence type="ECO:0000256" key="1">
    <source>
        <dbReference type="SAM" id="Coils"/>
    </source>
</evidence>
<dbReference type="Pfam" id="PF01926">
    <property type="entry name" value="MMR_HSR1"/>
    <property type="match status" value="1"/>
</dbReference>
<proteinExistence type="predicted"/>
<gene>
    <name evidence="4" type="ORF">B0T20DRAFT_466566</name>
</gene>
<dbReference type="GO" id="GO:0016787">
    <property type="term" value="F:hydrolase activity"/>
    <property type="evidence" value="ECO:0007669"/>
    <property type="project" value="UniProtKB-KW"/>
</dbReference>
<dbReference type="GO" id="GO:0005525">
    <property type="term" value="F:GTP binding"/>
    <property type="evidence" value="ECO:0007669"/>
    <property type="project" value="InterPro"/>
</dbReference>
<evidence type="ECO:0000313" key="5">
    <source>
        <dbReference type="Proteomes" id="UP001281003"/>
    </source>
</evidence>
<dbReference type="SUPFAM" id="SSF52540">
    <property type="entry name" value="P-loop containing nucleoside triphosphate hydrolases"/>
    <property type="match status" value="1"/>
</dbReference>
<dbReference type="EMBL" id="JAUTDP010000002">
    <property type="protein sequence ID" value="KAK3401544.1"/>
    <property type="molecule type" value="Genomic_DNA"/>
</dbReference>
<comment type="caution">
    <text evidence="4">The sequence shown here is derived from an EMBL/GenBank/DDBJ whole genome shotgun (WGS) entry which is preliminary data.</text>
</comment>
<dbReference type="Gene3D" id="3.40.50.300">
    <property type="entry name" value="P-loop containing nucleotide triphosphate hydrolases"/>
    <property type="match status" value="1"/>
</dbReference>
<feature type="compositionally biased region" description="Basic and acidic residues" evidence="2">
    <location>
        <begin position="317"/>
        <end position="340"/>
    </location>
</feature>